<dbReference type="EMBL" id="JAAZQQ010000002">
    <property type="protein sequence ID" value="NKX44338.1"/>
    <property type="molecule type" value="Genomic_DNA"/>
</dbReference>
<dbReference type="AlphaFoldDB" id="A0A7X6JZ18"/>
<evidence type="ECO:0000256" key="1">
    <source>
        <dbReference type="SAM" id="Phobius"/>
    </source>
</evidence>
<feature type="transmembrane region" description="Helical" evidence="1">
    <location>
        <begin position="30"/>
        <end position="52"/>
    </location>
</feature>
<protein>
    <submittedName>
        <fullName evidence="2">Uncharacterized protein</fullName>
    </submittedName>
</protein>
<dbReference type="Proteomes" id="UP000526408">
    <property type="component" value="Unassembled WGS sequence"/>
</dbReference>
<sequence>MALVTVWTVAAISGLTVALAAVGWLGLWVAIGAFAGLGTTIVGGWLGQLLFATDLDALAAARVETRDRDISS</sequence>
<organism evidence="2 3">
    <name type="scientific">Roseicyclus persicicus</name>
    <dbReference type="NCBI Taxonomy" id="2650661"/>
    <lineage>
        <taxon>Bacteria</taxon>
        <taxon>Pseudomonadati</taxon>
        <taxon>Pseudomonadota</taxon>
        <taxon>Alphaproteobacteria</taxon>
        <taxon>Rhodobacterales</taxon>
        <taxon>Roseobacteraceae</taxon>
        <taxon>Roseicyclus</taxon>
    </lineage>
</organism>
<proteinExistence type="predicted"/>
<dbReference type="RefSeq" id="WP_168622716.1">
    <property type="nucleotide sequence ID" value="NZ_JAAZQQ010000002.1"/>
</dbReference>
<gene>
    <name evidence="2" type="ORF">HCU73_07010</name>
</gene>
<keyword evidence="3" id="KW-1185">Reference proteome</keyword>
<evidence type="ECO:0000313" key="3">
    <source>
        <dbReference type="Proteomes" id="UP000526408"/>
    </source>
</evidence>
<name>A0A7X6JZ18_9RHOB</name>
<keyword evidence="1" id="KW-1133">Transmembrane helix</keyword>
<accession>A0A7X6JZ18</accession>
<comment type="caution">
    <text evidence="2">The sequence shown here is derived from an EMBL/GenBank/DDBJ whole genome shotgun (WGS) entry which is preliminary data.</text>
</comment>
<keyword evidence="1" id="KW-0812">Transmembrane</keyword>
<evidence type="ECO:0000313" key="2">
    <source>
        <dbReference type="EMBL" id="NKX44338.1"/>
    </source>
</evidence>
<reference evidence="2 3" key="1">
    <citation type="submission" date="2020-04" db="EMBL/GenBank/DDBJ databases">
        <authorList>
            <person name="Yoon J."/>
        </authorList>
    </citation>
    <scope>NUCLEOTIDE SEQUENCE [LARGE SCALE GENOMIC DNA]</scope>
    <source>
        <strain evidence="2 3">KMU-115</strain>
    </source>
</reference>
<keyword evidence="1" id="KW-0472">Membrane</keyword>